<dbReference type="WBParaSite" id="HPBE_0000648701-mRNA-1">
    <property type="protein sequence ID" value="HPBE_0000648701-mRNA-1"/>
    <property type="gene ID" value="HPBE_0000648701"/>
</dbReference>
<evidence type="ECO:0000313" key="3">
    <source>
        <dbReference type="WBParaSite" id="HPBE_0000648701-mRNA-1"/>
    </source>
</evidence>
<name>A0A183FI21_HELPZ</name>
<evidence type="ECO:0000313" key="2">
    <source>
        <dbReference type="Proteomes" id="UP000050761"/>
    </source>
</evidence>
<protein>
    <submittedName>
        <fullName evidence="1 3">Uncharacterized protein</fullName>
    </submittedName>
</protein>
<reference evidence="1 2" key="1">
    <citation type="submission" date="2018-11" db="EMBL/GenBank/DDBJ databases">
        <authorList>
            <consortium name="Pathogen Informatics"/>
        </authorList>
    </citation>
    <scope>NUCLEOTIDE SEQUENCE [LARGE SCALE GENOMIC DNA]</scope>
</reference>
<accession>A0A3P7YBB7</accession>
<organism evidence="2 3">
    <name type="scientific">Heligmosomoides polygyrus</name>
    <name type="common">Parasitic roundworm</name>
    <dbReference type="NCBI Taxonomy" id="6339"/>
    <lineage>
        <taxon>Eukaryota</taxon>
        <taxon>Metazoa</taxon>
        <taxon>Ecdysozoa</taxon>
        <taxon>Nematoda</taxon>
        <taxon>Chromadorea</taxon>
        <taxon>Rhabditida</taxon>
        <taxon>Rhabditina</taxon>
        <taxon>Rhabditomorpha</taxon>
        <taxon>Strongyloidea</taxon>
        <taxon>Heligmosomidae</taxon>
        <taxon>Heligmosomoides</taxon>
    </lineage>
</organism>
<proteinExistence type="predicted"/>
<evidence type="ECO:0000313" key="1">
    <source>
        <dbReference type="EMBL" id="VDO68484.1"/>
    </source>
</evidence>
<sequence length="93" mass="10027">MNTPKKGKVTLPCRIDLRYPITRRLRQLIVLSPPDILAIVRNPRPAIAQISSSFSFVALSPRCVTNHVCQPDGFGASLKAVSGTALFGGSSSY</sequence>
<gene>
    <name evidence="1" type="ORF">HPBE_LOCUS6488</name>
</gene>
<dbReference type="Proteomes" id="UP000050761">
    <property type="component" value="Unassembled WGS sequence"/>
</dbReference>
<accession>A0A183FI21</accession>
<dbReference type="EMBL" id="UZAH01025674">
    <property type="protein sequence ID" value="VDO68484.1"/>
    <property type="molecule type" value="Genomic_DNA"/>
</dbReference>
<reference evidence="3" key="2">
    <citation type="submission" date="2019-09" db="UniProtKB">
        <authorList>
            <consortium name="WormBaseParasite"/>
        </authorList>
    </citation>
    <scope>IDENTIFICATION</scope>
</reference>
<dbReference type="AlphaFoldDB" id="A0A183FI21"/>
<keyword evidence="2" id="KW-1185">Reference proteome</keyword>